<organism evidence="2 3">
    <name type="scientific">Catharus ustulatus</name>
    <name type="common">Russet-backed thrush</name>
    <name type="synonym">Hylocichla ustulatus</name>
    <dbReference type="NCBI Taxonomy" id="91951"/>
    <lineage>
        <taxon>Eukaryota</taxon>
        <taxon>Metazoa</taxon>
        <taxon>Chordata</taxon>
        <taxon>Craniata</taxon>
        <taxon>Vertebrata</taxon>
        <taxon>Euteleostomi</taxon>
        <taxon>Archelosauria</taxon>
        <taxon>Archosauria</taxon>
        <taxon>Dinosauria</taxon>
        <taxon>Saurischia</taxon>
        <taxon>Theropoda</taxon>
        <taxon>Coelurosauria</taxon>
        <taxon>Aves</taxon>
        <taxon>Neognathae</taxon>
        <taxon>Neoaves</taxon>
        <taxon>Telluraves</taxon>
        <taxon>Australaves</taxon>
        <taxon>Passeriformes</taxon>
        <taxon>Turdidae</taxon>
        <taxon>Catharus</taxon>
    </lineage>
</organism>
<reference evidence="2" key="1">
    <citation type="submission" date="2020-10" db="EMBL/GenBank/DDBJ databases">
        <title>Catharus ustulatus (Swainson's thrush) genome, bCatUst1, primary haplotype v2.</title>
        <authorList>
            <person name="Delmore K."/>
            <person name="Vafadar M."/>
            <person name="Formenti G."/>
            <person name="Chow W."/>
            <person name="Pelan S."/>
            <person name="Howe K."/>
            <person name="Rhie A."/>
            <person name="Mountcastle J."/>
            <person name="Haase B."/>
            <person name="Fedrigo O."/>
            <person name="Jarvis E.D."/>
        </authorList>
    </citation>
    <scope>NUCLEOTIDE SEQUENCE [LARGE SCALE GENOMIC DNA]</scope>
</reference>
<keyword evidence="1" id="KW-1133">Transmembrane helix</keyword>
<dbReference type="Proteomes" id="UP000694563">
    <property type="component" value="Chromosome 7"/>
</dbReference>
<reference evidence="2" key="3">
    <citation type="submission" date="2025-09" db="UniProtKB">
        <authorList>
            <consortium name="Ensembl"/>
        </authorList>
    </citation>
    <scope>IDENTIFICATION</scope>
</reference>
<reference evidence="2" key="2">
    <citation type="submission" date="2025-08" db="UniProtKB">
        <authorList>
            <consortium name="Ensembl"/>
        </authorList>
    </citation>
    <scope>IDENTIFICATION</scope>
</reference>
<proteinExistence type="predicted"/>
<sequence length="96" mass="10794">MDGKKQHTQSVAMVLAIWHCQFYTDGWSRTQSKRKVMPVRVWRNGMVVEPSQGAALSQCPGGTIHVAQGLCLACFIAIINCNLYIKIRKTVRPIHL</sequence>
<keyword evidence="1" id="KW-0472">Membrane</keyword>
<dbReference type="Ensembl" id="ENSCUST00005006551.1">
    <property type="protein sequence ID" value="ENSCUSP00005006311.1"/>
    <property type="gene ID" value="ENSCUSG00005003962.1"/>
</dbReference>
<keyword evidence="3" id="KW-1185">Reference proteome</keyword>
<evidence type="ECO:0000313" key="3">
    <source>
        <dbReference type="Proteomes" id="UP000694563"/>
    </source>
</evidence>
<name>A0A8C3U3E8_CATUS</name>
<feature type="transmembrane region" description="Helical" evidence="1">
    <location>
        <begin position="66"/>
        <end position="85"/>
    </location>
</feature>
<protein>
    <submittedName>
        <fullName evidence="2">Uncharacterized protein</fullName>
    </submittedName>
</protein>
<evidence type="ECO:0000313" key="2">
    <source>
        <dbReference type="Ensembl" id="ENSCUSP00005006311.1"/>
    </source>
</evidence>
<dbReference type="AlphaFoldDB" id="A0A8C3U3E8"/>
<evidence type="ECO:0000256" key="1">
    <source>
        <dbReference type="SAM" id="Phobius"/>
    </source>
</evidence>
<accession>A0A8C3U3E8</accession>
<keyword evidence="1" id="KW-0812">Transmembrane</keyword>